<gene>
    <name evidence="1" type="ORF">CEXT_440231</name>
</gene>
<reference evidence="1 2" key="1">
    <citation type="submission" date="2021-06" db="EMBL/GenBank/DDBJ databases">
        <title>Caerostris extrusa draft genome.</title>
        <authorList>
            <person name="Kono N."/>
            <person name="Arakawa K."/>
        </authorList>
    </citation>
    <scope>NUCLEOTIDE SEQUENCE [LARGE SCALE GENOMIC DNA]</scope>
</reference>
<comment type="caution">
    <text evidence="1">The sequence shown here is derived from an EMBL/GenBank/DDBJ whole genome shotgun (WGS) entry which is preliminary data.</text>
</comment>
<dbReference type="EMBL" id="BPLR01005283">
    <property type="protein sequence ID" value="GIY01212.1"/>
    <property type="molecule type" value="Genomic_DNA"/>
</dbReference>
<protein>
    <submittedName>
        <fullName evidence="1">Uncharacterized protein</fullName>
    </submittedName>
</protein>
<accession>A0AAV4PYJ1</accession>
<name>A0AAV4PYJ1_CAEEX</name>
<evidence type="ECO:0000313" key="2">
    <source>
        <dbReference type="Proteomes" id="UP001054945"/>
    </source>
</evidence>
<keyword evidence="2" id="KW-1185">Reference proteome</keyword>
<evidence type="ECO:0000313" key="1">
    <source>
        <dbReference type="EMBL" id="GIY01212.1"/>
    </source>
</evidence>
<dbReference type="AlphaFoldDB" id="A0AAV4PYJ1"/>
<proteinExistence type="predicted"/>
<sequence length="90" mass="9969">GIPPTFSFLRDCLLHLAKVASLTDSIHLVCHSHAFLDSTSLIASLGKTLLFDISNTFERHQVILPFFIINWISILKYVPPLAKGAPIPTQ</sequence>
<feature type="non-terminal residue" evidence="1">
    <location>
        <position position="1"/>
    </location>
</feature>
<dbReference type="Proteomes" id="UP001054945">
    <property type="component" value="Unassembled WGS sequence"/>
</dbReference>
<organism evidence="1 2">
    <name type="scientific">Caerostris extrusa</name>
    <name type="common">Bark spider</name>
    <name type="synonym">Caerostris bankana</name>
    <dbReference type="NCBI Taxonomy" id="172846"/>
    <lineage>
        <taxon>Eukaryota</taxon>
        <taxon>Metazoa</taxon>
        <taxon>Ecdysozoa</taxon>
        <taxon>Arthropoda</taxon>
        <taxon>Chelicerata</taxon>
        <taxon>Arachnida</taxon>
        <taxon>Araneae</taxon>
        <taxon>Araneomorphae</taxon>
        <taxon>Entelegynae</taxon>
        <taxon>Araneoidea</taxon>
        <taxon>Araneidae</taxon>
        <taxon>Caerostris</taxon>
    </lineage>
</organism>